<evidence type="ECO:0000256" key="1">
    <source>
        <dbReference type="SAM" id="MobiDB-lite"/>
    </source>
</evidence>
<organism evidence="2 3">
    <name type="scientific">Kribbella yunnanensis</name>
    <dbReference type="NCBI Taxonomy" id="190194"/>
    <lineage>
        <taxon>Bacteria</taxon>
        <taxon>Bacillati</taxon>
        <taxon>Actinomycetota</taxon>
        <taxon>Actinomycetes</taxon>
        <taxon>Propionibacteriales</taxon>
        <taxon>Kribbellaceae</taxon>
        <taxon>Kribbella</taxon>
    </lineage>
</organism>
<accession>A0ABP4VGV8</accession>
<name>A0ABP4VGV8_9ACTN</name>
<reference evidence="3" key="1">
    <citation type="journal article" date="2019" name="Int. J. Syst. Evol. Microbiol.">
        <title>The Global Catalogue of Microorganisms (GCM) 10K type strain sequencing project: providing services to taxonomists for standard genome sequencing and annotation.</title>
        <authorList>
            <consortium name="The Broad Institute Genomics Platform"/>
            <consortium name="The Broad Institute Genome Sequencing Center for Infectious Disease"/>
            <person name="Wu L."/>
            <person name="Ma J."/>
        </authorList>
    </citation>
    <scope>NUCLEOTIDE SEQUENCE [LARGE SCALE GENOMIC DNA]</scope>
    <source>
        <strain evidence="3">JCM 14307</strain>
    </source>
</reference>
<evidence type="ECO:0000313" key="2">
    <source>
        <dbReference type="EMBL" id="GAA1722307.1"/>
    </source>
</evidence>
<feature type="region of interest" description="Disordered" evidence="1">
    <location>
        <begin position="83"/>
        <end position="120"/>
    </location>
</feature>
<comment type="caution">
    <text evidence="2">The sequence shown here is derived from an EMBL/GenBank/DDBJ whole genome shotgun (WGS) entry which is preliminary data.</text>
</comment>
<evidence type="ECO:0000313" key="3">
    <source>
        <dbReference type="Proteomes" id="UP001500280"/>
    </source>
</evidence>
<dbReference type="EMBL" id="BAAANF010000042">
    <property type="protein sequence ID" value="GAA1722307.1"/>
    <property type="molecule type" value="Genomic_DNA"/>
</dbReference>
<sequence length="120" mass="12575">MVLYGAAGERYPTESAGGAPRSCGKVVVGLPRIGLGRMLAGVDLVWGVDIGRIWGVGPPRMAPGGALALRMIGLSRLRLRRSATLGRHSEKSTAQRTTTPHTQERQCGAARRGEAWGGAG</sequence>
<gene>
    <name evidence="2" type="ORF">GCM10009745_84290</name>
</gene>
<protein>
    <submittedName>
        <fullName evidence="2">Uncharacterized protein</fullName>
    </submittedName>
</protein>
<dbReference type="Proteomes" id="UP001500280">
    <property type="component" value="Unassembled WGS sequence"/>
</dbReference>
<keyword evidence="3" id="KW-1185">Reference proteome</keyword>
<proteinExistence type="predicted"/>